<evidence type="ECO:0000256" key="1">
    <source>
        <dbReference type="SAM" id="Phobius"/>
    </source>
</evidence>
<dbReference type="Proteomes" id="UP000006094">
    <property type="component" value="Chromosome"/>
</dbReference>
<organism evidence="2 3">
    <name type="scientific">Gottschalkia acidurici (strain ATCC 7906 / DSM 604 / BCRC 14475 / CIP 104303 / KCTC 5404 / NCIMB 10678 / 9a)</name>
    <name type="common">Clostridium acidurici</name>
    <dbReference type="NCBI Taxonomy" id="1128398"/>
    <lineage>
        <taxon>Bacteria</taxon>
        <taxon>Bacillati</taxon>
        <taxon>Bacillota</taxon>
        <taxon>Tissierellia</taxon>
        <taxon>Tissierellales</taxon>
        <taxon>Gottschalkiaceae</taxon>
        <taxon>Gottschalkia</taxon>
    </lineage>
</organism>
<keyword evidence="1" id="KW-0472">Membrane</keyword>
<dbReference type="AlphaFoldDB" id="K0AV72"/>
<feature type="transmembrane region" description="Helical" evidence="1">
    <location>
        <begin position="46"/>
        <end position="64"/>
    </location>
</feature>
<name>K0AV72_GOTA9</name>
<gene>
    <name evidence="2" type="ordered locus">Curi_c06850</name>
</gene>
<keyword evidence="3" id="KW-1185">Reference proteome</keyword>
<protein>
    <submittedName>
        <fullName evidence="2">Uncharacterized protein</fullName>
    </submittedName>
</protein>
<dbReference type="KEGG" id="cad:Curi_c06850"/>
<proteinExistence type="predicted"/>
<dbReference type="HOGENOM" id="CLU_2477784_0_0_9"/>
<evidence type="ECO:0000313" key="3">
    <source>
        <dbReference type="Proteomes" id="UP000006094"/>
    </source>
</evidence>
<accession>K0AV72</accession>
<sequence>MALETSAGFEEEFDALSYDCEEGDDYITSDDCIESENCGECGRTNFSLLFFFLLLVIIFNQGGFSMHESHESLLFFFLILVVLFNIF</sequence>
<dbReference type="EMBL" id="CP003326">
    <property type="protein sequence ID" value="AFS77758.1"/>
    <property type="molecule type" value="Genomic_DNA"/>
</dbReference>
<reference evidence="2 3" key="1">
    <citation type="journal article" date="2012" name="PLoS ONE">
        <title>The purine-utilizing bacterium Clostridium acidurici 9a: a genome-guided metabolic reconsideration.</title>
        <authorList>
            <person name="Hartwich K."/>
            <person name="Poehlein A."/>
            <person name="Daniel R."/>
        </authorList>
    </citation>
    <scope>NUCLEOTIDE SEQUENCE [LARGE SCALE GENOMIC DNA]</scope>
    <source>
        <strain evidence="3">ATCC 7906 / DSM 604 / BCRC 14475 / CIP 104303 / KCTC 5404 / NCIMB 10678 / 9a</strain>
    </source>
</reference>
<feature type="transmembrane region" description="Helical" evidence="1">
    <location>
        <begin position="70"/>
        <end position="86"/>
    </location>
</feature>
<keyword evidence="1" id="KW-1133">Transmembrane helix</keyword>
<evidence type="ECO:0000313" key="2">
    <source>
        <dbReference type="EMBL" id="AFS77758.1"/>
    </source>
</evidence>
<keyword evidence="1" id="KW-0812">Transmembrane</keyword>
<dbReference type="RefSeq" id="WP_014966895.1">
    <property type="nucleotide sequence ID" value="NC_018664.1"/>
</dbReference>